<dbReference type="AlphaFoldDB" id="A0A0B7BHS9"/>
<gene>
    <name evidence="1" type="primary">ORF185385</name>
</gene>
<protein>
    <submittedName>
        <fullName evidence="1">Uncharacterized protein</fullName>
    </submittedName>
</protein>
<accession>A0A0B7BHS9</accession>
<reference evidence="1" key="1">
    <citation type="submission" date="2014-12" db="EMBL/GenBank/DDBJ databases">
        <title>Insight into the proteome of Arion vulgaris.</title>
        <authorList>
            <person name="Aradska J."/>
            <person name="Bulat T."/>
            <person name="Smidak R."/>
            <person name="Sarate P."/>
            <person name="Gangsoo J."/>
            <person name="Sialana F."/>
            <person name="Bilban M."/>
            <person name="Lubec G."/>
        </authorList>
    </citation>
    <scope>NUCLEOTIDE SEQUENCE</scope>
    <source>
        <tissue evidence="1">Skin</tissue>
    </source>
</reference>
<name>A0A0B7BHS9_9EUPU</name>
<organism evidence="1">
    <name type="scientific">Arion vulgaris</name>
    <dbReference type="NCBI Taxonomy" id="1028688"/>
    <lineage>
        <taxon>Eukaryota</taxon>
        <taxon>Metazoa</taxon>
        <taxon>Spiralia</taxon>
        <taxon>Lophotrochozoa</taxon>
        <taxon>Mollusca</taxon>
        <taxon>Gastropoda</taxon>
        <taxon>Heterobranchia</taxon>
        <taxon>Euthyneura</taxon>
        <taxon>Panpulmonata</taxon>
        <taxon>Eupulmonata</taxon>
        <taxon>Stylommatophora</taxon>
        <taxon>Helicina</taxon>
        <taxon>Arionoidea</taxon>
        <taxon>Arionidae</taxon>
        <taxon>Arion</taxon>
    </lineage>
</organism>
<dbReference type="EMBL" id="HACG01045021">
    <property type="protein sequence ID" value="CEK91886.1"/>
    <property type="molecule type" value="Transcribed_RNA"/>
</dbReference>
<evidence type="ECO:0000313" key="1">
    <source>
        <dbReference type="EMBL" id="CEK91886.1"/>
    </source>
</evidence>
<proteinExistence type="predicted"/>
<sequence length="86" mass="9960">MSSHSHCFHDFAMGGHYIFYLIDVFAHQIWEVRSVLICCHSFCIQASDIPHNYEKCLNVLWSVVRSVVILDLQVCGHNRSVVMLDH</sequence>